<dbReference type="STRING" id="642780.SAMN04488570_0748"/>
<dbReference type="Gene3D" id="3.40.50.150">
    <property type="entry name" value="Vaccinia Virus protein VP39"/>
    <property type="match status" value="1"/>
</dbReference>
<dbReference type="Proteomes" id="UP000198859">
    <property type="component" value="Chromosome I"/>
</dbReference>
<evidence type="ECO:0000313" key="4">
    <source>
        <dbReference type="Proteomes" id="UP000198859"/>
    </source>
</evidence>
<dbReference type="CDD" id="cd02440">
    <property type="entry name" value="AdoMet_MTases"/>
    <property type="match status" value="1"/>
</dbReference>
<keyword evidence="4" id="KW-1185">Reference proteome</keyword>
<reference evidence="4" key="1">
    <citation type="submission" date="2016-10" db="EMBL/GenBank/DDBJ databases">
        <authorList>
            <person name="Varghese N."/>
            <person name="Submissions S."/>
        </authorList>
    </citation>
    <scope>NUCLEOTIDE SEQUENCE [LARGE SCALE GENOMIC DNA]</scope>
    <source>
        <strain evidence="4">DSM 22127</strain>
    </source>
</reference>
<organism evidence="3 4">
    <name type="scientific">Nocardioides scoriae</name>
    <dbReference type="NCBI Taxonomy" id="642780"/>
    <lineage>
        <taxon>Bacteria</taxon>
        <taxon>Bacillati</taxon>
        <taxon>Actinomycetota</taxon>
        <taxon>Actinomycetes</taxon>
        <taxon>Propionibacteriales</taxon>
        <taxon>Nocardioidaceae</taxon>
        <taxon>Nocardioides</taxon>
    </lineage>
</organism>
<dbReference type="PANTHER" id="PTHR12993">
    <property type="entry name" value="N-ACETYLGLUCOSAMINYL-PHOSPHATIDYLINOSITOL DE-N-ACETYLASE-RELATED"/>
    <property type="match status" value="1"/>
</dbReference>
<dbReference type="EMBL" id="LT629757">
    <property type="protein sequence ID" value="SDR93126.1"/>
    <property type="molecule type" value="Genomic_DNA"/>
</dbReference>
<dbReference type="SUPFAM" id="SSF102588">
    <property type="entry name" value="LmbE-like"/>
    <property type="match status" value="1"/>
</dbReference>
<gene>
    <name evidence="3" type="ORF">SAMN04488570_0748</name>
</gene>
<evidence type="ECO:0000259" key="2">
    <source>
        <dbReference type="Pfam" id="PF13649"/>
    </source>
</evidence>
<dbReference type="OrthoDB" id="116799at2"/>
<sequence length="456" mass="49364">MVTPPEFTHVSEGTSARAWRHDERWASGEPLHLDGFSHVVVVAAHPDDESLGAGGLTALARSRGLAVTLVCATDGEGSHPGSTTTTPEQLALVRAAEAVAAARELGVDEDRLQRLGLPDGEVAAHQEELTRRLVETVGGPATDGRPALLVAPWRRDGHPDHEAAGRAAAAAARRTDAELWEFPVWFWHWGSPAEAPWEELRPLPLDGPAVQAKLRAVARHRSQVAPLSEAPGDETLLGPRLLEHFAGTVEHLVRTAGADCPDDSLDALHDEVADPWGAASRWYERRKRDLVLAALPRPRSRRVLEVGCSTGELAAALRARADAVVAVDRSPAALRAARERLADAPGLAPVEVRKLDVPDQWPDGTFDLVVVSEVGYFLSPRALDRLGRRIEASLDPDGVVVLCHWRHPVVGWALDGDDVHRRLEGRLGVPLRAAYADRDVEVRVHAADGSWPDPTR</sequence>
<dbReference type="InterPro" id="IPR041698">
    <property type="entry name" value="Methyltransf_25"/>
</dbReference>
<dbReference type="GO" id="GO:0016137">
    <property type="term" value="P:glycoside metabolic process"/>
    <property type="evidence" value="ECO:0007669"/>
    <property type="project" value="UniProtKB-ARBA"/>
</dbReference>
<evidence type="ECO:0000313" key="3">
    <source>
        <dbReference type="EMBL" id="SDR93126.1"/>
    </source>
</evidence>
<dbReference type="Pfam" id="PF13649">
    <property type="entry name" value="Methyltransf_25"/>
    <property type="match status" value="1"/>
</dbReference>
<dbReference type="SUPFAM" id="SSF53335">
    <property type="entry name" value="S-adenosyl-L-methionine-dependent methyltransferases"/>
    <property type="match status" value="1"/>
</dbReference>
<keyword evidence="1" id="KW-0862">Zinc</keyword>
<dbReference type="InterPro" id="IPR024078">
    <property type="entry name" value="LmbE-like_dom_sf"/>
</dbReference>
<dbReference type="GO" id="GO:0016811">
    <property type="term" value="F:hydrolase activity, acting on carbon-nitrogen (but not peptide) bonds, in linear amides"/>
    <property type="evidence" value="ECO:0007669"/>
    <property type="project" value="TreeGrafter"/>
</dbReference>
<proteinExistence type="predicted"/>
<name>A0A1H1N2B7_9ACTN</name>
<dbReference type="InterPro" id="IPR029063">
    <property type="entry name" value="SAM-dependent_MTases_sf"/>
</dbReference>
<dbReference type="PANTHER" id="PTHR12993:SF11">
    <property type="entry name" value="N-ACETYLGLUCOSAMINYL-PHOSPHATIDYLINOSITOL DE-N-ACETYLASE"/>
    <property type="match status" value="1"/>
</dbReference>
<dbReference type="RefSeq" id="WP_091726236.1">
    <property type="nucleotide sequence ID" value="NZ_LT629757.1"/>
</dbReference>
<accession>A0A1H1N2B7</accession>
<dbReference type="InterPro" id="IPR003737">
    <property type="entry name" value="GlcNAc_PI_deacetylase-related"/>
</dbReference>
<dbReference type="Pfam" id="PF02585">
    <property type="entry name" value="PIG-L"/>
    <property type="match status" value="1"/>
</dbReference>
<feature type="domain" description="Methyltransferase" evidence="2">
    <location>
        <begin position="303"/>
        <end position="398"/>
    </location>
</feature>
<dbReference type="Gene3D" id="3.40.50.10320">
    <property type="entry name" value="LmbE-like"/>
    <property type="match status" value="1"/>
</dbReference>
<evidence type="ECO:0000256" key="1">
    <source>
        <dbReference type="ARBA" id="ARBA00022833"/>
    </source>
</evidence>
<dbReference type="AlphaFoldDB" id="A0A1H1N2B7"/>
<protein>
    <submittedName>
        <fullName evidence="3">N-acetylglucosaminyl deacetylase, LmbE family</fullName>
    </submittedName>
</protein>